<dbReference type="PRINTS" id="PR00153">
    <property type="entry name" value="CSAPPISMRASE"/>
</dbReference>
<dbReference type="InterPro" id="IPR044665">
    <property type="entry name" value="E_coli_cyclophilin_A-like"/>
</dbReference>
<dbReference type="OrthoDB" id="9807797at2"/>
<evidence type="ECO:0000313" key="7">
    <source>
        <dbReference type="Proteomes" id="UP000034228"/>
    </source>
</evidence>
<protein>
    <recommendedName>
        <fullName evidence="4">Peptidyl-prolyl cis-trans isomerase</fullName>
        <shortName evidence="4">PPIase</shortName>
        <ecNumber evidence="4">5.2.1.8</ecNumber>
    </recommendedName>
</protein>
<proteinExistence type="inferred from homology"/>
<dbReference type="PANTHER" id="PTHR43246">
    <property type="entry name" value="PEPTIDYL-PROLYL CIS-TRANS ISOMERASE CYP38, CHLOROPLASTIC"/>
    <property type="match status" value="1"/>
</dbReference>
<keyword evidence="2 4" id="KW-0697">Rotamase</keyword>
<comment type="similarity">
    <text evidence="1 4">Belongs to the cyclophilin-type PPIase family.</text>
</comment>
<dbReference type="SUPFAM" id="SSF50891">
    <property type="entry name" value="Cyclophilin-like"/>
    <property type="match status" value="1"/>
</dbReference>
<dbReference type="EMBL" id="LAHO01000016">
    <property type="protein sequence ID" value="KKO44441.1"/>
    <property type="molecule type" value="Genomic_DNA"/>
</dbReference>
<dbReference type="PROSITE" id="PS00170">
    <property type="entry name" value="CSA_PPIASE_1"/>
    <property type="match status" value="1"/>
</dbReference>
<dbReference type="Gene3D" id="2.40.100.10">
    <property type="entry name" value="Cyclophilin-like"/>
    <property type="match status" value="1"/>
</dbReference>
<dbReference type="Pfam" id="PF00160">
    <property type="entry name" value="Pro_isomerase"/>
    <property type="match status" value="1"/>
</dbReference>
<dbReference type="STRING" id="336831.WG68_15415"/>
<dbReference type="Proteomes" id="UP000034228">
    <property type="component" value="Unassembled WGS sequence"/>
</dbReference>
<evidence type="ECO:0000256" key="1">
    <source>
        <dbReference type="ARBA" id="ARBA00007365"/>
    </source>
</evidence>
<evidence type="ECO:0000256" key="2">
    <source>
        <dbReference type="ARBA" id="ARBA00023110"/>
    </source>
</evidence>
<evidence type="ECO:0000259" key="5">
    <source>
        <dbReference type="PROSITE" id="PS50072"/>
    </source>
</evidence>
<dbReference type="InterPro" id="IPR029000">
    <property type="entry name" value="Cyclophilin-like_dom_sf"/>
</dbReference>
<dbReference type="EC" id="5.2.1.8" evidence="4"/>
<feature type="domain" description="PPIase cyclophilin-type" evidence="5">
    <location>
        <begin position="27"/>
        <end position="189"/>
    </location>
</feature>
<evidence type="ECO:0000256" key="4">
    <source>
        <dbReference type="RuleBase" id="RU363019"/>
    </source>
</evidence>
<gene>
    <name evidence="6" type="ORF">WG68_15415</name>
</gene>
<comment type="caution">
    <text evidence="6">The sequence shown here is derived from an EMBL/GenBank/DDBJ whole genome shotgun (WGS) entry which is preliminary data.</text>
</comment>
<dbReference type="AlphaFoldDB" id="A0A0M2V1D4"/>
<comment type="function">
    <text evidence="4">PPIases accelerate the folding of proteins. It catalyzes the cis-trans isomerization of proline imidic peptide bonds in oligopeptides.</text>
</comment>
<dbReference type="InterPro" id="IPR002130">
    <property type="entry name" value="Cyclophilin-type_PPIase_dom"/>
</dbReference>
<evidence type="ECO:0000256" key="3">
    <source>
        <dbReference type="ARBA" id="ARBA00023235"/>
    </source>
</evidence>
<keyword evidence="7" id="KW-1185">Reference proteome</keyword>
<organism evidence="6 7">
    <name type="scientific">Arsukibacterium ikkense</name>
    <dbReference type="NCBI Taxonomy" id="336831"/>
    <lineage>
        <taxon>Bacteria</taxon>
        <taxon>Pseudomonadati</taxon>
        <taxon>Pseudomonadota</taxon>
        <taxon>Gammaproteobacteria</taxon>
        <taxon>Chromatiales</taxon>
        <taxon>Chromatiaceae</taxon>
        <taxon>Arsukibacterium</taxon>
    </lineage>
</organism>
<dbReference type="PROSITE" id="PS50072">
    <property type="entry name" value="CSA_PPIASE_2"/>
    <property type="match status" value="1"/>
</dbReference>
<name>A0A0M2V1D4_9GAMM</name>
<dbReference type="GO" id="GO:0006457">
    <property type="term" value="P:protein folding"/>
    <property type="evidence" value="ECO:0007669"/>
    <property type="project" value="InterPro"/>
</dbReference>
<dbReference type="GO" id="GO:0003755">
    <property type="term" value="F:peptidyl-prolyl cis-trans isomerase activity"/>
    <property type="evidence" value="ECO:0007669"/>
    <property type="project" value="UniProtKB-UniRule"/>
</dbReference>
<comment type="catalytic activity">
    <reaction evidence="4">
        <text>[protein]-peptidylproline (omega=180) = [protein]-peptidylproline (omega=0)</text>
        <dbReference type="Rhea" id="RHEA:16237"/>
        <dbReference type="Rhea" id="RHEA-COMP:10747"/>
        <dbReference type="Rhea" id="RHEA-COMP:10748"/>
        <dbReference type="ChEBI" id="CHEBI:83833"/>
        <dbReference type="ChEBI" id="CHEBI:83834"/>
        <dbReference type="EC" id="5.2.1.8"/>
    </reaction>
</comment>
<evidence type="ECO:0000313" key="6">
    <source>
        <dbReference type="EMBL" id="KKO44441.1"/>
    </source>
</evidence>
<sequence length="193" mass="21421">MRVLLAFLVALWVLPLQAGQFMQPNNLFPRVELDTTAGIIVLELDRSRAPLTVNNFLSYVKRNAYNNTVFHRLIAGFVVQGGGYNMQFKEIEQGKAIFNESGNGLKNQYGSIAMARLSDPHSASSQFYINLADNNSLDPGSRWGYAVFGQVVSGFDVLDKINALETETSEQLGWPDVPSQPLLLKTVRLLPSE</sequence>
<dbReference type="RefSeq" id="WP_046558620.1">
    <property type="nucleotide sequence ID" value="NZ_LAHO01000016.1"/>
</dbReference>
<reference evidence="6 7" key="1">
    <citation type="submission" date="2015-03" db="EMBL/GenBank/DDBJ databases">
        <title>Draft genome sequences of two protease-producing strains of Arsukibacterium isolated from two cold and alkaline environments.</title>
        <authorList>
            <person name="Lylloff J.E."/>
            <person name="Skov L.B."/>
            <person name="Jepsen M."/>
            <person name="Hallin P.F."/>
            <person name="Sorensen S.J."/>
            <person name="Stougaard P."/>
            <person name="Glaring M.A."/>
        </authorList>
    </citation>
    <scope>NUCLEOTIDE SEQUENCE [LARGE SCALE GENOMIC DNA]</scope>
    <source>
        <strain evidence="6 7">GCM72</strain>
    </source>
</reference>
<dbReference type="InterPro" id="IPR020892">
    <property type="entry name" value="Cyclophilin-type_PPIase_CS"/>
</dbReference>
<keyword evidence="3 4" id="KW-0413">Isomerase</keyword>
<accession>A0A0M2V1D4</accession>
<dbReference type="PATRIC" id="fig|336831.14.peg.46"/>